<dbReference type="InterPro" id="IPR049900">
    <property type="entry name" value="PKS_mFAS_DH"/>
</dbReference>
<dbReference type="PROSITE" id="PS50075">
    <property type="entry name" value="CARRIER"/>
    <property type="match status" value="1"/>
</dbReference>
<evidence type="ECO:0000256" key="2">
    <source>
        <dbReference type="ARBA" id="ARBA00022553"/>
    </source>
</evidence>
<evidence type="ECO:0000256" key="3">
    <source>
        <dbReference type="ARBA" id="ARBA00022679"/>
    </source>
</evidence>
<dbReference type="InterPro" id="IPR014030">
    <property type="entry name" value="Ketoacyl_synth_N"/>
</dbReference>
<evidence type="ECO:0000313" key="9">
    <source>
        <dbReference type="EMBL" id="KAB8253082.1"/>
    </source>
</evidence>
<feature type="region of interest" description="N-terminal hotdog fold" evidence="5">
    <location>
        <begin position="955"/>
        <end position="1085"/>
    </location>
</feature>
<dbReference type="PANTHER" id="PTHR43775">
    <property type="entry name" value="FATTY ACID SYNTHASE"/>
    <property type="match status" value="1"/>
</dbReference>
<reference evidence="9" key="1">
    <citation type="submission" date="2019-04" db="EMBL/GenBank/DDBJ databases">
        <title>Friends and foes A comparative genomics study of 23 Aspergillus species from section Flavi.</title>
        <authorList>
            <consortium name="DOE Joint Genome Institute"/>
            <person name="Kjaerbolling I."/>
            <person name="Vesth T."/>
            <person name="Frisvad J.C."/>
            <person name="Nybo J.L."/>
            <person name="Theobald S."/>
            <person name="Kildgaard S."/>
            <person name="Isbrandt T."/>
            <person name="Kuo A."/>
            <person name="Sato A."/>
            <person name="Lyhne E.K."/>
            <person name="Kogle M.E."/>
            <person name="Wiebenga A."/>
            <person name="Kun R.S."/>
            <person name="Lubbers R.J."/>
            <person name="Makela M.R."/>
            <person name="Barry K."/>
            <person name="Chovatia M."/>
            <person name="Clum A."/>
            <person name="Daum C."/>
            <person name="Haridas S."/>
            <person name="He G."/>
            <person name="LaButti K."/>
            <person name="Lipzen A."/>
            <person name="Mondo S."/>
            <person name="Riley R."/>
            <person name="Salamov A."/>
            <person name="Simmons B.A."/>
            <person name="Magnuson J.K."/>
            <person name="Henrissat B."/>
            <person name="Mortensen U.H."/>
            <person name="Larsen T.O."/>
            <person name="Devries R.P."/>
            <person name="Grigoriev I.V."/>
            <person name="Machida M."/>
            <person name="Baker S.E."/>
            <person name="Andersen M.R."/>
        </authorList>
    </citation>
    <scope>NUCLEOTIDE SEQUENCE [LARGE SCALE GENOMIC DNA]</scope>
    <source>
        <strain evidence="9">CBS 121.62</strain>
    </source>
</reference>
<evidence type="ECO:0000259" key="6">
    <source>
        <dbReference type="PROSITE" id="PS50075"/>
    </source>
</evidence>
<dbReference type="GO" id="GO:0044550">
    <property type="term" value="P:secondary metabolite biosynthetic process"/>
    <property type="evidence" value="ECO:0007669"/>
    <property type="project" value="TreeGrafter"/>
</dbReference>
<comment type="caution">
    <text evidence="5">Lacks conserved residue(s) required for the propagation of feature annotation.</text>
</comment>
<dbReference type="Pfam" id="PF08242">
    <property type="entry name" value="Methyltransf_12"/>
    <property type="match status" value="1"/>
</dbReference>
<keyword evidence="2" id="KW-0597">Phosphoprotein</keyword>
<dbReference type="Proteomes" id="UP000325434">
    <property type="component" value="Unassembled WGS sequence"/>
</dbReference>
<dbReference type="InterPro" id="IPR032821">
    <property type="entry name" value="PKS_assoc"/>
</dbReference>
<dbReference type="Pfam" id="PF00550">
    <property type="entry name" value="PP-binding"/>
    <property type="match status" value="1"/>
</dbReference>
<dbReference type="InterPro" id="IPR050091">
    <property type="entry name" value="PKS_NRPS_Biosynth_Enz"/>
</dbReference>
<evidence type="ECO:0000259" key="8">
    <source>
        <dbReference type="PROSITE" id="PS52019"/>
    </source>
</evidence>
<gene>
    <name evidence="9" type="ORF">BDV35DRAFT_128721</name>
</gene>
<dbReference type="InterPro" id="IPR049552">
    <property type="entry name" value="PKS_DH_N"/>
</dbReference>
<dbReference type="InterPro" id="IPR042104">
    <property type="entry name" value="PKS_dehydratase_sf"/>
</dbReference>
<dbReference type="Pfam" id="PF02801">
    <property type="entry name" value="Ketoacyl-synt_C"/>
    <property type="match status" value="1"/>
</dbReference>
<dbReference type="CDD" id="cd00833">
    <property type="entry name" value="PKS"/>
    <property type="match status" value="1"/>
</dbReference>
<dbReference type="InterPro" id="IPR014043">
    <property type="entry name" value="Acyl_transferase_dom"/>
</dbReference>
<evidence type="ECO:0000256" key="4">
    <source>
        <dbReference type="ARBA" id="ARBA00023268"/>
    </source>
</evidence>
<dbReference type="InterPro" id="IPR020807">
    <property type="entry name" value="PKS_DH"/>
</dbReference>
<dbReference type="InterPro" id="IPR020841">
    <property type="entry name" value="PKS_Beta-ketoAc_synthase_dom"/>
</dbReference>
<dbReference type="InterPro" id="IPR009081">
    <property type="entry name" value="PP-bd_ACP"/>
</dbReference>
<sequence length="2439" mass="267390">MGVPRHTPPAMKVDERVAIIGTGCRFPGGSNSPHELWELLVNPRDVARKVPPDRFNIAAFHHPQMGHHGTTAAWESYFLDENIQRFDASFFNISPTEAAAMDPQQRLLLETVYESLDRAGLRLEELQGTQTGVFCGLMRHDYHRLLTADMETNPPYALAGTAGSVLANRVSYFFDWHGPSITIDTACSSSLVAVHLACESLRKGECSLAIVGGSNLLLSPDPYIWESKMQLLSPTNRCHMWDASADGFACGEGVASVVLKRLTDALADGDHIECVIRATGVNSDGRSPGLTMPNSNAQSALIMDTYARAGLHPKQNPHDRCQFFEAHGTGTKAGDPQEAAAIQDALFGCNMEENQPNNETVYVGSIKTIIGHTAGAAGLAGVIRASLALQNGVVPPNLHFNRVSDTVAPHTTHLEVPTRAVRWPELPSGVPRRVSVNSFGFGGTNAHAILESFDQASRHPSTQVERVHQSQQALLPIVFSAASQSSLADLLEGYVQWLFDNPNVDLLGLASSLLLRRSTLRYRKAFIAASPDELRIKIQHELKRNTTDAQWAIMSPPKREGGNCILGVFTGQGAQWPQMGLELIQNCPQARMRLRELQQSLDDLPIEYRPGFTLLDELSAPESQSRLGETALSLPLRTALQIIQIDLLRALGITFNAVVGHSSGEIAAVYAAGILNATDAIRVAYLRGFAVKHAASRGKMIAVNLTEHQANAICSQPMWKGQVAVAAYNSPSNVTLSGDPETMDELVWLLRSLERHTHPLNTDAAYHSHHMQPCAGPYLQALKSCNVGVSSPSSVQMFSSVYKGLVVNSTDCALDSTYWCDNMLRPVLFSQAISTCLDQIPDINLIIEVGPHTALQGSIKHILHDTLSEGSVVPYIGLAHRGEDSIQSMAAAIGRLWAYLGMRDLKLQQYIQLFGPFRESCCVQSLPTYPFDHRTSYWAEPRLSQARLHCPIPPHPLLGVLSSECGRDEWRWRNYLHLEEIPWLTGHRILSDISYPPMGYIAMAVEAAQAASRSKPLQLVEIHSLIIERTISIPVEGPGIETLFKMDIESADNDTMTGTFQCQISCGNEFQKCASGRVILALGEANPTVLPSKSKGMSISYPMNVDKFYNQLQIVGGNVSDIFRGITELTRQEGGMQGVANVPSHDQPTFHPVVMTTALQVLWGAMMSDEGRLSALPLPVRIDSVTINPSCSHSGHVCLEASITRTGSGRNGCGDVLVFNGQGDGIAQLEGIHLTLSKPKNSSDDQALAFGTTVWGPLNPDPSIGYPKNLPYNLSIQNLQARLAVLYLRDAQAGLTAQDRERLVSHRRHYVAWMDSTLSKIRDGVHPHYPRDWLLGTIGELDSQTTSHETLIHVTHIVGQNLLQFLSGGEETILLKLRDNNIDLLTRYYQDDEAMRIMSDSLGKVVSQIVFRNPQLHVLEVGAGTGSATRAILSSIGRNYHSYTYTDISPAFFEGASAAFHTHEDRFIYKVLDVECDVTDQGFSMHSYDVVIASNVLHATRSLRRTLMNIRKLIKPSGYLVLLEGTDPDRVPTPFIFGAFEGWWLGEDDGRSGGPLIRREEWDVLLQCTGFGRCTSYTPTNQANLYGMSVIVSQPTDMPAIPVIEMDLLLVGGSTETTRQIILDLKTILRDSFVQISSCLSVDDFTPGPGISQLAILCLAELDHHSEETRWQWQDMRLMMTAASCLLWVSPADDPHSGVSKGLLRSLALDSSSGLLQHLTVIDSTPIGAEILATTLMNLVRTKQEGMGRPEIELGWGEGILNIPRIVRDPTITQRLLASRSPCVFNLVDVWEQAVCRLVSTEGSQKEKVDVYLTDPKNATTSAAKLFSNESIVQYQVHYCTQAALTITEKCSLFLIVGQNVFNGARQLALSISHGSIISTPLSWAWDVPASVSTDNEPKLLAAVAATILAFAIADLAGPSSTLWVHEAQAMGPTFMDALVSAVSDRQDIKNLTLTTSQCGLSDTRVHFVHPHSSTKTLSSVLPRNVSSAVLFDDGRLSRRSRLVLPRCANFRSFSDFFRPSSIIEEIDMQSVATILNSACAFVTRKGYEKGSSPRIISPREQSSVDSLEVVNWRQPTWIEAQILPASSLVSLSPTMAYVVVNMNHKLRRLVLDFLVRQGARHIVWVGEWSDEDFAWIAQLSRDEVHVAVVQMWAFLSSISDLYDQLTSTRKAEIPISSLQTYMPIGGIIYDGLKDSPQQAAENTLLLDELCGNDATFFILVGSLLGHIGFTDSNSFIGSTTGVLSGVISRRRQRGYVGSVLYLGEQNAVEDITLSAGDIREAFSEAILLGPPESTSNGEILAGLRNSEKWELVPKLSAWNESKTLLESDDKSQSAGQGQAHDADAVTQLKLATSVAEAREIILQLFKEKLRRKLGLSSDVPLRRETLLHELGIDSLVAVDIHIWFARELGAKIPVVQIMGAGSIGSMVDEVVKRRNGFT</sequence>
<dbReference type="SUPFAM" id="SSF52151">
    <property type="entry name" value="FabD/lysophospholipase-like"/>
    <property type="match status" value="1"/>
</dbReference>
<accession>A0A5N6HEW0</accession>
<proteinExistence type="predicted"/>
<protein>
    <recommendedName>
        <fullName evidence="10">Polyketide synthase</fullName>
    </recommendedName>
</protein>
<dbReference type="GO" id="GO:0004312">
    <property type="term" value="F:fatty acid synthase activity"/>
    <property type="evidence" value="ECO:0007669"/>
    <property type="project" value="TreeGrafter"/>
</dbReference>
<feature type="domain" description="Carrier" evidence="6">
    <location>
        <begin position="2360"/>
        <end position="2435"/>
    </location>
</feature>
<dbReference type="SUPFAM" id="SSF47336">
    <property type="entry name" value="ACP-like"/>
    <property type="match status" value="1"/>
</dbReference>
<dbReference type="PANTHER" id="PTHR43775:SF48">
    <property type="entry name" value="HIGHLY REDUCING POLYKETIDE SYNTHASE SDGA"/>
    <property type="match status" value="1"/>
</dbReference>
<dbReference type="Gene3D" id="3.40.50.150">
    <property type="entry name" value="Vaccinia Virus protein VP39"/>
    <property type="match status" value="1"/>
</dbReference>
<dbReference type="GO" id="GO:0031177">
    <property type="term" value="F:phosphopantetheine binding"/>
    <property type="evidence" value="ECO:0007669"/>
    <property type="project" value="InterPro"/>
</dbReference>
<keyword evidence="1" id="KW-0596">Phosphopantetheine</keyword>
<dbReference type="SUPFAM" id="SSF53335">
    <property type="entry name" value="S-adenosyl-L-methionine-dependent methyltransferases"/>
    <property type="match status" value="1"/>
</dbReference>
<organism evidence="9">
    <name type="scientific">Aspergillus flavus</name>
    <dbReference type="NCBI Taxonomy" id="5059"/>
    <lineage>
        <taxon>Eukaryota</taxon>
        <taxon>Fungi</taxon>
        <taxon>Dikarya</taxon>
        <taxon>Ascomycota</taxon>
        <taxon>Pezizomycotina</taxon>
        <taxon>Eurotiomycetes</taxon>
        <taxon>Eurotiomycetidae</taxon>
        <taxon>Eurotiales</taxon>
        <taxon>Aspergillaceae</taxon>
        <taxon>Aspergillus</taxon>
        <taxon>Aspergillus subgen. Circumdati</taxon>
    </lineage>
</organism>
<dbReference type="PROSITE" id="PS52004">
    <property type="entry name" value="KS3_2"/>
    <property type="match status" value="1"/>
</dbReference>
<dbReference type="InterPro" id="IPR001227">
    <property type="entry name" value="Ac_transferase_dom_sf"/>
</dbReference>
<feature type="region of interest" description="C-terminal hotdog fold" evidence="5">
    <location>
        <begin position="1100"/>
        <end position="1243"/>
    </location>
</feature>
<dbReference type="Gene3D" id="3.40.366.10">
    <property type="entry name" value="Malonyl-Coenzyme A Acyl Carrier Protein, domain 2"/>
    <property type="match status" value="1"/>
</dbReference>
<feature type="domain" description="Ketosynthase family 3 (KS3)" evidence="7">
    <location>
        <begin position="14"/>
        <end position="452"/>
    </location>
</feature>
<dbReference type="Pfam" id="PF16197">
    <property type="entry name" value="KAsynt_C_assoc"/>
    <property type="match status" value="1"/>
</dbReference>
<name>A0A5N6HEW0_ASPFL</name>
<dbReference type="SMART" id="SM00823">
    <property type="entry name" value="PKS_PP"/>
    <property type="match status" value="1"/>
</dbReference>
<dbReference type="Pfam" id="PF00698">
    <property type="entry name" value="Acyl_transf_1"/>
    <property type="match status" value="1"/>
</dbReference>
<dbReference type="Gene3D" id="3.40.47.10">
    <property type="match status" value="1"/>
</dbReference>
<dbReference type="InterPro" id="IPR020806">
    <property type="entry name" value="PKS_PP-bd"/>
</dbReference>
<dbReference type="VEuPathDB" id="FungiDB:F9C07_10356"/>
<evidence type="ECO:0000259" key="7">
    <source>
        <dbReference type="PROSITE" id="PS52004"/>
    </source>
</evidence>
<dbReference type="GO" id="GO:0004315">
    <property type="term" value="F:3-oxoacyl-[acyl-carrier-protein] synthase activity"/>
    <property type="evidence" value="ECO:0007669"/>
    <property type="project" value="InterPro"/>
</dbReference>
<dbReference type="PROSITE" id="PS00606">
    <property type="entry name" value="KS3_1"/>
    <property type="match status" value="1"/>
</dbReference>
<dbReference type="FunFam" id="3.40.47.10:FF:000019">
    <property type="entry name" value="Polyketide synthase type I"/>
    <property type="match status" value="1"/>
</dbReference>
<dbReference type="InterPro" id="IPR029063">
    <property type="entry name" value="SAM-dependent_MTases_sf"/>
</dbReference>
<dbReference type="Gene3D" id="1.10.1200.10">
    <property type="entry name" value="ACP-like"/>
    <property type="match status" value="1"/>
</dbReference>
<evidence type="ECO:0008006" key="10">
    <source>
        <dbReference type="Google" id="ProtNLM"/>
    </source>
</evidence>
<keyword evidence="3" id="KW-0808">Transferase</keyword>
<dbReference type="InterPro" id="IPR016036">
    <property type="entry name" value="Malonyl_transacylase_ACP-bd"/>
</dbReference>
<dbReference type="InterPro" id="IPR013217">
    <property type="entry name" value="Methyltransf_12"/>
</dbReference>
<dbReference type="VEuPathDB" id="FungiDB:AFLA_011614"/>
<evidence type="ECO:0000256" key="1">
    <source>
        <dbReference type="ARBA" id="ARBA00022450"/>
    </source>
</evidence>
<dbReference type="SMART" id="SM00826">
    <property type="entry name" value="PKS_DH"/>
    <property type="match status" value="1"/>
</dbReference>
<dbReference type="Gene3D" id="3.10.129.110">
    <property type="entry name" value="Polyketide synthase dehydratase"/>
    <property type="match status" value="1"/>
</dbReference>
<keyword evidence="4" id="KW-0511">Multifunctional enzyme</keyword>
<dbReference type="InterPro" id="IPR016035">
    <property type="entry name" value="Acyl_Trfase/lysoPLipase"/>
</dbReference>
<evidence type="ECO:0000256" key="5">
    <source>
        <dbReference type="PROSITE-ProRule" id="PRU01363"/>
    </source>
</evidence>
<dbReference type="Pfam" id="PF21089">
    <property type="entry name" value="PKS_DH_N"/>
    <property type="match status" value="1"/>
</dbReference>
<dbReference type="InterPro" id="IPR049551">
    <property type="entry name" value="PKS_DH_C"/>
</dbReference>
<dbReference type="InterPro" id="IPR016039">
    <property type="entry name" value="Thiolase-like"/>
</dbReference>
<dbReference type="Pfam" id="PF00109">
    <property type="entry name" value="ketoacyl-synt"/>
    <property type="match status" value="1"/>
</dbReference>
<dbReference type="SUPFAM" id="SSF53901">
    <property type="entry name" value="Thiolase-like"/>
    <property type="match status" value="1"/>
</dbReference>
<dbReference type="SMART" id="SM00827">
    <property type="entry name" value="PKS_AT"/>
    <property type="match status" value="1"/>
</dbReference>
<dbReference type="EMBL" id="ML734552">
    <property type="protein sequence ID" value="KAB8253082.1"/>
    <property type="molecule type" value="Genomic_DNA"/>
</dbReference>
<dbReference type="PROSITE" id="PS52019">
    <property type="entry name" value="PKS_MFAS_DH"/>
    <property type="match status" value="1"/>
</dbReference>
<feature type="domain" description="PKS/mFAS DH" evidence="8">
    <location>
        <begin position="955"/>
        <end position="1243"/>
    </location>
</feature>
<dbReference type="SMART" id="SM00825">
    <property type="entry name" value="PKS_KS"/>
    <property type="match status" value="1"/>
</dbReference>
<dbReference type="InterPro" id="IPR036736">
    <property type="entry name" value="ACP-like_sf"/>
</dbReference>
<dbReference type="Pfam" id="PF14765">
    <property type="entry name" value="PS-DH"/>
    <property type="match status" value="1"/>
</dbReference>
<dbReference type="InterPro" id="IPR018201">
    <property type="entry name" value="Ketoacyl_synth_AS"/>
</dbReference>
<dbReference type="SUPFAM" id="SSF55048">
    <property type="entry name" value="Probable ACP-binding domain of malonyl-CoA ACP transacylase"/>
    <property type="match status" value="1"/>
</dbReference>
<dbReference type="GO" id="GO:0006633">
    <property type="term" value="P:fatty acid biosynthetic process"/>
    <property type="evidence" value="ECO:0007669"/>
    <property type="project" value="InterPro"/>
</dbReference>
<dbReference type="InterPro" id="IPR014031">
    <property type="entry name" value="Ketoacyl_synth_C"/>
</dbReference>
<dbReference type="CDD" id="cd02440">
    <property type="entry name" value="AdoMet_MTases"/>
    <property type="match status" value="1"/>
</dbReference>